<keyword evidence="3 6" id="KW-0815">Transposition</keyword>
<evidence type="ECO:0000256" key="3">
    <source>
        <dbReference type="ARBA" id="ARBA00022578"/>
    </source>
</evidence>
<comment type="function">
    <text evidence="1 6">Required for the transposition of the insertion element.</text>
</comment>
<evidence type="ECO:0000256" key="5">
    <source>
        <dbReference type="ARBA" id="ARBA00023172"/>
    </source>
</evidence>
<comment type="similarity">
    <text evidence="2 6">Belongs to the transposase mutator family.</text>
</comment>
<proteinExistence type="inferred from homology"/>
<evidence type="ECO:0000313" key="7">
    <source>
        <dbReference type="EMBL" id="NVF10554.1"/>
    </source>
</evidence>
<dbReference type="EMBL" id="JABVBA010000001">
    <property type="protein sequence ID" value="NVF10554.1"/>
    <property type="molecule type" value="Genomic_DNA"/>
</dbReference>
<keyword evidence="8" id="KW-1185">Reference proteome</keyword>
<evidence type="ECO:0000256" key="4">
    <source>
        <dbReference type="ARBA" id="ARBA00023125"/>
    </source>
</evidence>
<dbReference type="Proteomes" id="UP000540919">
    <property type="component" value="Unassembled WGS sequence"/>
</dbReference>
<protein>
    <recommendedName>
        <fullName evidence="6">Mutator family transposase</fullName>
    </recommendedName>
</protein>
<evidence type="ECO:0000256" key="2">
    <source>
        <dbReference type="ARBA" id="ARBA00010961"/>
    </source>
</evidence>
<keyword evidence="4 6" id="KW-0238">DNA-binding</keyword>
<accession>A0ABX2N780</accession>
<dbReference type="RefSeq" id="WP_176269318.1">
    <property type="nucleotide sequence ID" value="NZ_JABVBA010000001.1"/>
</dbReference>
<dbReference type="NCBIfam" id="NF033543">
    <property type="entry name" value="transpos_IS256"/>
    <property type="match status" value="1"/>
</dbReference>
<reference evidence="7 8" key="1">
    <citation type="submission" date="2020-06" db="EMBL/GenBank/DDBJ databases">
        <title>Anaerococcus sp. nov., isolated form swine feces.</title>
        <authorList>
            <person name="Yu S."/>
        </authorList>
    </citation>
    <scope>NUCLEOTIDE SEQUENCE [LARGE SCALE GENOMIC DNA]</scope>
    <source>
        <strain evidence="7 8">AGMB00486</strain>
    </source>
</reference>
<dbReference type="InterPro" id="IPR001207">
    <property type="entry name" value="Transposase_mutator"/>
</dbReference>
<keyword evidence="5 6" id="KW-0233">DNA recombination</keyword>
<evidence type="ECO:0000256" key="1">
    <source>
        <dbReference type="ARBA" id="ARBA00002190"/>
    </source>
</evidence>
<gene>
    <name evidence="7" type="ORF">HV819_00795</name>
</gene>
<keyword evidence="6" id="KW-0814">Transposable element</keyword>
<comment type="caution">
    <text evidence="7">The sequence shown here is derived from an EMBL/GenBank/DDBJ whole genome shotgun (WGS) entry which is preliminary data.</text>
</comment>
<evidence type="ECO:0000313" key="8">
    <source>
        <dbReference type="Proteomes" id="UP000540919"/>
    </source>
</evidence>
<evidence type="ECO:0000256" key="6">
    <source>
        <dbReference type="RuleBase" id="RU365089"/>
    </source>
</evidence>
<dbReference type="Pfam" id="PF00872">
    <property type="entry name" value="Transposase_mut"/>
    <property type="match status" value="1"/>
</dbReference>
<sequence length="387" mass="45260">MTQLHFVINQEEIQNLINESVDNKIAKSILTKVFNELMEKDEYLENTAYQRDPNRITYHNGYYERDYTTKIGTLTLRVPRTRDGKFSTEIFEKYQRNEKALLSTMLEMYVQGVSTRKVSKVIENMCGKTYSKSFVSSLTKELDEEVKLWRNSDLSKLKIPYLIVDVVYIKVRENNRVVSKACHIAIGITEKGNREIIGLDLSSSESENSWSNFFEYLKARGLSGLKMVISDAHKALVKAIKETFVNVIWQRFQVHFLRNILSKAPKKNTEEFRTDIKALFKIQDINLARKMKEEIFSKYENEKKIQNSLDTLDEGFEDSFVYLSTDVINSRLKSTNCLERLNEEVRRCEKVIRIFPNEDSAIRLIGAILIDINEDWITSSKLYIRMK</sequence>
<dbReference type="PANTHER" id="PTHR33217">
    <property type="entry name" value="TRANSPOSASE FOR INSERTION SEQUENCE ELEMENT IS1081"/>
    <property type="match status" value="1"/>
</dbReference>
<organism evidence="7 8">
    <name type="scientific">Anaerococcus faecalis</name>
    <dbReference type="NCBI Taxonomy" id="2742993"/>
    <lineage>
        <taxon>Bacteria</taxon>
        <taxon>Bacillati</taxon>
        <taxon>Bacillota</taxon>
        <taxon>Tissierellia</taxon>
        <taxon>Tissierellales</taxon>
        <taxon>Peptoniphilaceae</taxon>
        <taxon>Anaerococcus</taxon>
    </lineage>
</organism>
<name>A0ABX2N780_9FIRM</name>
<dbReference type="PANTHER" id="PTHR33217:SF7">
    <property type="entry name" value="TRANSPOSASE FOR INSERTION SEQUENCE ELEMENT IS1081"/>
    <property type="match status" value="1"/>
</dbReference>